<keyword evidence="9" id="KW-1185">Reference proteome</keyword>
<dbReference type="RefSeq" id="XP_007756873.1">
    <property type="nucleotide sequence ID" value="XM_007758683.1"/>
</dbReference>
<evidence type="ECO:0000256" key="5">
    <source>
        <dbReference type="ARBA" id="ARBA00023242"/>
    </source>
</evidence>
<dbReference type="Proteomes" id="UP000019473">
    <property type="component" value="Unassembled WGS sequence"/>
</dbReference>
<dbReference type="Pfam" id="PF04189">
    <property type="entry name" value="Gcd10p"/>
    <property type="match status" value="1"/>
</dbReference>
<evidence type="ECO:0000256" key="4">
    <source>
        <dbReference type="ARBA" id="ARBA00022694"/>
    </source>
</evidence>
<feature type="compositionally biased region" description="Basic and acidic residues" evidence="7">
    <location>
        <begin position="604"/>
        <end position="627"/>
    </location>
</feature>
<dbReference type="AlphaFoldDB" id="W9W6A0"/>
<proteinExistence type="inferred from homology"/>
<dbReference type="VEuPathDB" id="FungiDB:A1O7_04673"/>
<dbReference type="STRING" id="1182544.W9W6A0"/>
<accession>W9W6A0</accession>
<evidence type="ECO:0000256" key="3">
    <source>
        <dbReference type="ARBA" id="ARBA00021704"/>
    </source>
</evidence>
<dbReference type="EMBL" id="AMGW01000003">
    <property type="protein sequence ID" value="EXJ60520.1"/>
    <property type="molecule type" value="Genomic_DNA"/>
</dbReference>
<evidence type="ECO:0000313" key="9">
    <source>
        <dbReference type="Proteomes" id="UP000019473"/>
    </source>
</evidence>
<name>W9W6A0_9EURO</name>
<protein>
    <recommendedName>
        <fullName evidence="3">tRNA (adenine(58)-N(1))-methyltransferase non-catalytic subunit TRM6</fullName>
    </recommendedName>
    <alternativeName>
        <fullName evidence="6">tRNA(m1A58)-methyltransferase subunit TRM6</fullName>
    </alternativeName>
</protein>
<feature type="region of interest" description="Disordered" evidence="7">
    <location>
        <begin position="594"/>
        <end position="642"/>
    </location>
</feature>
<dbReference type="GO" id="GO:0031515">
    <property type="term" value="C:tRNA (m1A) methyltransferase complex"/>
    <property type="evidence" value="ECO:0007669"/>
    <property type="project" value="InterPro"/>
</dbReference>
<feature type="region of interest" description="Disordered" evidence="7">
    <location>
        <begin position="270"/>
        <end position="296"/>
    </location>
</feature>
<dbReference type="HOGENOM" id="CLU_010916_2_0_1"/>
<evidence type="ECO:0000313" key="8">
    <source>
        <dbReference type="EMBL" id="EXJ60520.1"/>
    </source>
</evidence>
<evidence type="ECO:0000256" key="1">
    <source>
        <dbReference type="ARBA" id="ARBA00004123"/>
    </source>
</evidence>
<reference evidence="8 9" key="1">
    <citation type="submission" date="2013-03" db="EMBL/GenBank/DDBJ databases">
        <title>The Genome Sequence of Cladophialophora yegresii CBS 114405.</title>
        <authorList>
            <consortium name="The Broad Institute Genomics Platform"/>
            <person name="Cuomo C."/>
            <person name="de Hoog S."/>
            <person name="Gorbushina A."/>
            <person name="Walker B."/>
            <person name="Young S.K."/>
            <person name="Zeng Q."/>
            <person name="Gargeya S."/>
            <person name="Fitzgerald M."/>
            <person name="Haas B."/>
            <person name="Abouelleil A."/>
            <person name="Allen A.W."/>
            <person name="Alvarado L."/>
            <person name="Arachchi H.M."/>
            <person name="Berlin A.M."/>
            <person name="Chapman S.B."/>
            <person name="Gainer-Dewar J."/>
            <person name="Goldberg J."/>
            <person name="Griggs A."/>
            <person name="Gujja S."/>
            <person name="Hansen M."/>
            <person name="Howarth C."/>
            <person name="Imamovic A."/>
            <person name="Ireland A."/>
            <person name="Larimer J."/>
            <person name="McCowan C."/>
            <person name="Murphy C."/>
            <person name="Pearson M."/>
            <person name="Poon T.W."/>
            <person name="Priest M."/>
            <person name="Roberts A."/>
            <person name="Saif S."/>
            <person name="Shea T."/>
            <person name="Sisk P."/>
            <person name="Sykes S."/>
            <person name="Wortman J."/>
            <person name="Nusbaum C."/>
            <person name="Birren B."/>
        </authorList>
    </citation>
    <scope>NUCLEOTIDE SEQUENCE [LARGE SCALE GENOMIC DNA]</scope>
    <source>
        <strain evidence="8 9">CBS 114405</strain>
    </source>
</reference>
<gene>
    <name evidence="8" type="ORF">A1O7_04673</name>
</gene>
<comment type="subcellular location">
    <subcellularLocation>
        <location evidence="1">Nucleus</location>
    </subcellularLocation>
</comment>
<dbReference type="eggNOG" id="KOG1416">
    <property type="taxonomic scope" value="Eukaryota"/>
</dbReference>
<evidence type="ECO:0000256" key="7">
    <source>
        <dbReference type="SAM" id="MobiDB-lite"/>
    </source>
</evidence>
<dbReference type="GO" id="GO:0030488">
    <property type="term" value="P:tRNA methylation"/>
    <property type="evidence" value="ECO:0007669"/>
    <property type="project" value="InterPro"/>
</dbReference>
<evidence type="ECO:0000256" key="2">
    <source>
        <dbReference type="ARBA" id="ARBA00008320"/>
    </source>
</evidence>
<dbReference type="PANTHER" id="PTHR12945">
    <property type="entry name" value="TRANSLATION INITIATION FACTOR EIF3-RELATED"/>
    <property type="match status" value="1"/>
</dbReference>
<dbReference type="InterPro" id="IPR017423">
    <property type="entry name" value="TRM6"/>
</dbReference>
<feature type="region of interest" description="Disordered" evidence="7">
    <location>
        <begin position="86"/>
        <end position="119"/>
    </location>
</feature>
<dbReference type="GO" id="GO:0005634">
    <property type="term" value="C:nucleus"/>
    <property type="evidence" value="ECO:0007669"/>
    <property type="project" value="UniProtKB-SubCell"/>
</dbReference>
<dbReference type="GeneID" id="19179258"/>
<organism evidence="8 9">
    <name type="scientific">Cladophialophora yegresii CBS 114405</name>
    <dbReference type="NCBI Taxonomy" id="1182544"/>
    <lineage>
        <taxon>Eukaryota</taxon>
        <taxon>Fungi</taxon>
        <taxon>Dikarya</taxon>
        <taxon>Ascomycota</taxon>
        <taxon>Pezizomycotina</taxon>
        <taxon>Eurotiomycetes</taxon>
        <taxon>Chaetothyriomycetidae</taxon>
        <taxon>Chaetothyriales</taxon>
        <taxon>Herpotrichiellaceae</taxon>
        <taxon>Cladophialophora</taxon>
    </lineage>
</organism>
<feature type="region of interest" description="Disordered" evidence="7">
    <location>
        <begin position="520"/>
        <end position="581"/>
    </location>
</feature>
<dbReference type="PANTHER" id="PTHR12945:SF0">
    <property type="entry name" value="TRNA (ADENINE(58)-N(1))-METHYLTRANSFERASE NON-CATALYTIC SUBUNIT TRM6"/>
    <property type="match status" value="1"/>
</dbReference>
<evidence type="ECO:0000256" key="6">
    <source>
        <dbReference type="ARBA" id="ARBA00032319"/>
    </source>
</evidence>
<sequence length="665" mass="73712">MAFSAIQPYQYVAIRLPSDQIQVEQTVPNTLISLGKYGSFRTNQIIGRPYHLTFEILDRDEVKDGRELRVVPAAELHAAALVEQAETDEASTPFNETEGGAATPQQPPKTNVNTHDDPTNQKLTMAEIEAPKQNSTGSGRELIEKLMQSHTTLDQKTAFSLAKYTLRKHKKFLKRFTVLPLDVATLVDWMFADREFGKVMEMRNEAVGLVGCWANVHAAGVDEALLANSRPSSRYLLVDDTGGLVVAAMAERMGILHQTTLEAESIVSADEVASDPDDQDPPTTNQPSRPNRKQHLTAMSAQSNTITLVHANQQPNLGLLQYLNFDSNNPNASHPLYTHLKTLSWLQLLDPETDIAYKEPDAIPDKELATMKSNRRSAYYRKRRRWERVKSVVDETRAGGFDGLVVASFTDPTSILRHLVPLLAGGSQVVVYSANVEPLVELADCYSTARRTAFINTLAEERSIPSRDFPVDPTLLLGAMIQTARVRRWQVLPGRTHPLMTGRGGAEGYIFSGTRVIPAEGKVEARGRPPRGKKAKAEESTGVASQKTVEQELIDSVEDVTMQSPAKRQKVEEQTGSTTTDGVPVRFERQVDEENNELEAQQAAEREFIDSTRDESGESPLEEEKAAELVVQEAEEDEMPVLGPATEALKKEMDEKDDVQMSIET</sequence>
<dbReference type="OrthoDB" id="10254665at2759"/>
<comment type="caution">
    <text evidence="8">The sequence shown here is derived from an EMBL/GenBank/DDBJ whole genome shotgun (WGS) entry which is preliminary data.</text>
</comment>
<keyword evidence="5" id="KW-0539">Nucleus</keyword>
<keyword evidence="4" id="KW-0819">tRNA processing</keyword>
<comment type="similarity">
    <text evidence="2">Belongs to the TRM6/GCD10 family.</text>
</comment>